<feature type="region of interest" description="Disordered" evidence="1">
    <location>
        <begin position="215"/>
        <end position="275"/>
    </location>
</feature>
<protein>
    <submittedName>
        <fullName evidence="3">Uncharacterized protein</fullName>
    </submittedName>
</protein>
<feature type="compositionally biased region" description="Basic residues" evidence="1">
    <location>
        <begin position="151"/>
        <end position="160"/>
    </location>
</feature>
<feature type="signal peptide" evidence="2">
    <location>
        <begin position="1"/>
        <end position="25"/>
    </location>
</feature>
<organism evidence="3 4">
    <name type="scientific">Mycena metata</name>
    <dbReference type="NCBI Taxonomy" id="1033252"/>
    <lineage>
        <taxon>Eukaryota</taxon>
        <taxon>Fungi</taxon>
        <taxon>Dikarya</taxon>
        <taxon>Basidiomycota</taxon>
        <taxon>Agaricomycotina</taxon>
        <taxon>Agaricomycetes</taxon>
        <taxon>Agaricomycetidae</taxon>
        <taxon>Agaricales</taxon>
        <taxon>Marasmiineae</taxon>
        <taxon>Mycenaceae</taxon>
        <taxon>Mycena</taxon>
    </lineage>
</organism>
<evidence type="ECO:0000256" key="2">
    <source>
        <dbReference type="SAM" id="SignalP"/>
    </source>
</evidence>
<evidence type="ECO:0000313" key="4">
    <source>
        <dbReference type="Proteomes" id="UP001215598"/>
    </source>
</evidence>
<feature type="region of interest" description="Disordered" evidence="1">
    <location>
        <begin position="373"/>
        <end position="398"/>
    </location>
</feature>
<keyword evidence="2" id="KW-0732">Signal</keyword>
<gene>
    <name evidence="3" type="ORF">B0H16DRAFT_1688601</name>
</gene>
<dbReference type="EMBL" id="JARKIB010000036">
    <property type="protein sequence ID" value="KAJ7761042.1"/>
    <property type="molecule type" value="Genomic_DNA"/>
</dbReference>
<feature type="compositionally biased region" description="Pro residues" evidence="1">
    <location>
        <begin position="256"/>
        <end position="265"/>
    </location>
</feature>
<comment type="caution">
    <text evidence="3">The sequence shown here is derived from an EMBL/GenBank/DDBJ whole genome shotgun (WGS) entry which is preliminary data.</text>
</comment>
<reference evidence="3" key="1">
    <citation type="submission" date="2023-03" db="EMBL/GenBank/DDBJ databases">
        <title>Massive genome expansion in bonnet fungi (Mycena s.s.) driven by repeated elements and novel gene families across ecological guilds.</title>
        <authorList>
            <consortium name="Lawrence Berkeley National Laboratory"/>
            <person name="Harder C.B."/>
            <person name="Miyauchi S."/>
            <person name="Viragh M."/>
            <person name="Kuo A."/>
            <person name="Thoen E."/>
            <person name="Andreopoulos B."/>
            <person name="Lu D."/>
            <person name="Skrede I."/>
            <person name="Drula E."/>
            <person name="Henrissat B."/>
            <person name="Morin E."/>
            <person name="Kohler A."/>
            <person name="Barry K."/>
            <person name="LaButti K."/>
            <person name="Morin E."/>
            <person name="Salamov A."/>
            <person name="Lipzen A."/>
            <person name="Mereny Z."/>
            <person name="Hegedus B."/>
            <person name="Baldrian P."/>
            <person name="Stursova M."/>
            <person name="Weitz H."/>
            <person name="Taylor A."/>
            <person name="Grigoriev I.V."/>
            <person name="Nagy L.G."/>
            <person name="Martin F."/>
            <person name="Kauserud H."/>
        </authorList>
    </citation>
    <scope>NUCLEOTIDE SEQUENCE</scope>
    <source>
        <strain evidence="3">CBHHK182m</strain>
    </source>
</reference>
<feature type="compositionally biased region" description="Low complexity" evidence="1">
    <location>
        <begin position="334"/>
        <end position="344"/>
    </location>
</feature>
<feature type="region of interest" description="Disordered" evidence="1">
    <location>
        <begin position="312"/>
        <end position="344"/>
    </location>
</feature>
<evidence type="ECO:0000256" key="1">
    <source>
        <dbReference type="SAM" id="MobiDB-lite"/>
    </source>
</evidence>
<feature type="region of interest" description="Disordered" evidence="1">
    <location>
        <begin position="151"/>
        <end position="178"/>
    </location>
</feature>
<keyword evidence="4" id="KW-1185">Reference proteome</keyword>
<feature type="compositionally biased region" description="Polar residues" evidence="1">
    <location>
        <begin position="379"/>
        <end position="392"/>
    </location>
</feature>
<evidence type="ECO:0000313" key="3">
    <source>
        <dbReference type="EMBL" id="KAJ7761042.1"/>
    </source>
</evidence>
<dbReference type="Proteomes" id="UP001215598">
    <property type="component" value="Unassembled WGS sequence"/>
</dbReference>
<name>A0AAD7NG76_9AGAR</name>
<sequence>MAHFLSRLWFPVLDALWCLVRMLFGRFSGPVVDPEGGTLTPVVTLKDDVVEQVPVPTFVPDFDSVPALILSSMVIGAAVSPKIADRVPAIIVAGGPPVPRIVLTPPEDEPKPAQIVGIPISEPVGEKQERKPQCGRTPLSSISNIAPRVHGKLASKARSKQQKENVREHPNAPRVVKPSPLVSRLSKNVQVVRTSKTIKRAEFVKAIETLKRMHTEPDKAVEPGSSAWEQDKRTHLAQARAFSEDVKACRRRSLPTPSPASPVNPKPLRRSASAPGRLSLEERLYRAVADTKPVVRAPPLWGDDHVSFVVEEEDEAEDQGAFDGPPEAQSTLPISASYNSVSSGGSLSSILNAFEDGFKSPVWLERQRFSDADVESARGSGSSRDSTWSDVFSLQDYA</sequence>
<proteinExistence type="predicted"/>
<accession>A0AAD7NG76</accession>
<feature type="compositionally biased region" description="Basic and acidic residues" evidence="1">
    <location>
        <begin position="161"/>
        <end position="171"/>
    </location>
</feature>
<dbReference type="AlphaFoldDB" id="A0AAD7NG76"/>
<feature type="chain" id="PRO_5042168773" evidence="2">
    <location>
        <begin position="26"/>
        <end position="398"/>
    </location>
</feature>